<protein>
    <recommendedName>
        <fullName evidence="4">Lipoprotein</fullName>
    </recommendedName>
</protein>
<dbReference type="EMBL" id="CP012672">
    <property type="protein sequence ID" value="AUX36151.1"/>
    <property type="molecule type" value="Genomic_DNA"/>
</dbReference>
<dbReference type="AlphaFoldDB" id="A0A4P2R0V5"/>
<dbReference type="RefSeq" id="WP_165374413.1">
    <property type="nucleotide sequence ID" value="NZ_CP012672.1"/>
</dbReference>
<gene>
    <name evidence="2" type="ORF">SOCE836_083570</name>
</gene>
<accession>A0A4P2R0V5</accession>
<proteinExistence type="predicted"/>
<reference evidence="2 3" key="1">
    <citation type="submission" date="2015-09" db="EMBL/GenBank/DDBJ databases">
        <title>Sorangium comparison.</title>
        <authorList>
            <person name="Zaburannyi N."/>
            <person name="Bunk B."/>
            <person name="Overmann J."/>
            <person name="Mueller R."/>
        </authorList>
    </citation>
    <scope>NUCLEOTIDE SEQUENCE [LARGE SCALE GENOMIC DNA]</scope>
    <source>
        <strain evidence="2 3">So ce836</strain>
    </source>
</reference>
<evidence type="ECO:0000256" key="1">
    <source>
        <dbReference type="SAM" id="SignalP"/>
    </source>
</evidence>
<dbReference type="PANTHER" id="PTHR35462">
    <property type="match status" value="1"/>
</dbReference>
<evidence type="ECO:0000313" key="2">
    <source>
        <dbReference type="EMBL" id="AUX36151.1"/>
    </source>
</evidence>
<keyword evidence="1" id="KW-0732">Signal</keyword>
<organism evidence="2 3">
    <name type="scientific">Sorangium cellulosum</name>
    <name type="common">Polyangium cellulosum</name>
    <dbReference type="NCBI Taxonomy" id="56"/>
    <lineage>
        <taxon>Bacteria</taxon>
        <taxon>Pseudomonadati</taxon>
        <taxon>Myxococcota</taxon>
        <taxon>Polyangia</taxon>
        <taxon>Polyangiales</taxon>
        <taxon>Polyangiaceae</taxon>
        <taxon>Sorangium</taxon>
    </lineage>
</organism>
<sequence>MSLLARSALAAPVLAALALGALPARADGPLAGPRPLAVPAGPLAGAAAPPGPAGPLARPAAGDPLARLPVGLPRVTFPERPLARAYAPLRAPDPWFGDDKARHFCASIVLASGGYALGALATDDIHGRIAVGAAVALGAGLVKEAFDAAGYGTPSLRDLVWDALGTSAGLALSVCFDLGATPVAF</sequence>
<feature type="signal peptide" evidence="1">
    <location>
        <begin position="1"/>
        <end position="26"/>
    </location>
</feature>
<feature type="chain" id="PRO_5020332329" description="Lipoprotein" evidence="1">
    <location>
        <begin position="27"/>
        <end position="185"/>
    </location>
</feature>
<dbReference type="Proteomes" id="UP000295497">
    <property type="component" value="Chromosome"/>
</dbReference>
<name>A0A4P2R0V5_SORCE</name>
<evidence type="ECO:0000313" key="3">
    <source>
        <dbReference type="Proteomes" id="UP000295497"/>
    </source>
</evidence>
<dbReference type="PANTHER" id="PTHR35462:SF2">
    <property type="entry name" value="TRANSMEMBRANE PROTEIN"/>
    <property type="match status" value="1"/>
</dbReference>
<evidence type="ECO:0008006" key="4">
    <source>
        <dbReference type="Google" id="ProtNLM"/>
    </source>
</evidence>